<protein>
    <submittedName>
        <fullName evidence="6">Alpha-mannosidase</fullName>
    </submittedName>
</protein>
<dbReference type="PANTHER" id="PTHR12143:SF38">
    <property type="entry name" value="ALPHA-1,2-MANNOSIDASE FAMILY PROTEIN (AFU_ORTHOLOGUE AFUA_5G10520)"/>
    <property type="match status" value="1"/>
</dbReference>
<dbReference type="FunFam" id="3.30.2080.10:FF:000001">
    <property type="entry name" value="Alpha-1,2-mannosidase subfamily"/>
    <property type="match status" value="1"/>
</dbReference>
<gene>
    <name evidence="6" type="ORF">BHV76_05440</name>
</gene>
<dbReference type="GO" id="GO:0030246">
    <property type="term" value="F:carbohydrate binding"/>
    <property type="evidence" value="ECO:0007669"/>
    <property type="project" value="InterPro"/>
</dbReference>
<evidence type="ECO:0000256" key="1">
    <source>
        <dbReference type="ARBA" id="ARBA00001913"/>
    </source>
</evidence>
<organism evidence="6 7">
    <name type="scientific">Phocaeicola plebeius</name>
    <dbReference type="NCBI Taxonomy" id="310297"/>
    <lineage>
        <taxon>Bacteria</taxon>
        <taxon>Pseudomonadati</taxon>
        <taxon>Bacteroidota</taxon>
        <taxon>Bacteroidia</taxon>
        <taxon>Bacteroidales</taxon>
        <taxon>Bacteroidaceae</taxon>
        <taxon>Phocaeicola</taxon>
    </lineage>
</organism>
<evidence type="ECO:0000259" key="4">
    <source>
        <dbReference type="Pfam" id="PF07971"/>
    </source>
</evidence>
<dbReference type="Gene3D" id="1.20.1050.60">
    <property type="entry name" value="alpha-1,2-mannosidase"/>
    <property type="match status" value="1"/>
</dbReference>
<dbReference type="InterPro" id="IPR014718">
    <property type="entry name" value="GH-type_carb-bd"/>
</dbReference>
<dbReference type="SUPFAM" id="SSF48208">
    <property type="entry name" value="Six-hairpin glycosidases"/>
    <property type="match status" value="1"/>
</dbReference>
<dbReference type="InterPro" id="IPR041371">
    <property type="entry name" value="GH92_N"/>
</dbReference>
<comment type="caution">
    <text evidence="6">The sequence shown here is derived from an EMBL/GenBank/DDBJ whole genome shotgun (WGS) entry which is preliminary data.</text>
</comment>
<dbReference type="InterPro" id="IPR008928">
    <property type="entry name" value="6-hairpin_glycosidase_sf"/>
</dbReference>
<dbReference type="EMBL" id="MNQR01000017">
    <property type="protein sequence ID" value="OKZ11029.1"/>
    <property type="molecule type" value="Genomic_DNA"/>
</dbReference>
<sequence length="748" mass="84384">MGFIGVGTVEGQTSVDSYEYSSYVDPRIGSEGLGRVFIGPSCPYGMVKPSPDCTPSPNSGWLPMPERVDGFAQVHVSGTGGGPKYGNVLVTPFGDGMDRVNHYDYREYETIRLGYYDTQFKQNGIRTEITTANRASFYRFTYPEDSLKSLAVDAGFFLGENPVPDAREAQQFVGSEIQVLSDHEVAGYTRIRGGWNNGKAYTVYFYAETDRPFVQSLTWKGNRITEAQSQYDSAEKTGALLRFAKNDKVVQLKVGISFLSMQKAKFNAHSEIPHWSFEKVHQDLLGQWEQLLRRIEIDSSTPLAKKRMFYTGLYHTMLMPVDRTGENPLWSDPEPYYDDFYAIWDTYRSSSPLITLIDPKREADIVRSLVNIYKRDGYMPDARSGNSNGRTQGGSNAEIVIADAFVKGLKGIDYELALEAMLKDATVPSGGNEEAEGRGGLIPYLELGYIPHGIDRAGNRTVEYSYCDYAIALVAKGLGKEDLYQRYLKQSENWKNLWRSDYEHEGAKGFIMPRDKEGNWLDSIPFGHSTRMQPKFKYTPVTFEGPWYTPWWSMFFYEASSWEYSLSIPHDVPGLIEKCGGAADFEKRLDIFFDKGFFNVNNEPSFLTPCLYHWLGKPWRSSDRIREIIAKNYNDGPVGLPGNDDSGAMSSWLAFHMIGLYPNAGQDYYLIHTPLLESTTFHLEGGKEFKVVAKGLSDKNCYIQGVTLNGKDYPYSALRHKDIMAGGELVLKMGKKPGNWGKELGLDK</sequence>
<evidence type="ECO:0000256" key="2">
    <source>
        <dbReference type="ARBA" id="ARBA00011245"/>
    </source>
</evidence>
<dbReference type="Proteomes" id="UP000186685">
    <property type="component" value="Unassembled WGS sequence"/>
</dbReference>
<dbReference type="InterPro" id="IPR012939">
    <property type="entry name" value="Glyco_hydro_92"/>
</dbReference>
<evidence type="ECO:0000313" key="6">
    <source>
        <dbReference type="EMBL" id="OKZ11029.1"/>
    </source>
</evidence>
<dbReference type="Gene3D" id="1.20.1610.10">
    <property type="entry name" value="alpha-1,2-mannosidases domains"/>
    <property type="match status" value="1"/>
</dbReference>
<dbReference type="GO" id="GO:0005829">
    <property type="term" value="C:cytosol"/>
    <property type="evidence" value="ECO:0007669"/>
    <property type="project" value="TreeGrafter"/>
</dbReference>
<comment type="subunit">
    <text evidence="2">Monomer.</text>
</comment>
<feature type="domain" description="Glycosyl hydrolase family 92 N-terminal" evidence="5">
    <location>
        <begin position="23"/>
        <end position="257"/>
    </location>
</feature>
<dbReference type="Gene3D" id="3.30.2080.10">
    <property type="entry name" value="GH92 mannosidase domain"/>
    <property type="match status" value="1"/>
</dbReference>
<reference evidence="6 7" key="1">
    <citation type="journal article" date="2016" name="Nat. Biotechnol.">
        <title>Measurement of bacterial replication rates in microbial communities.</title>
        <authorList>
            <person name="Brown C.T."/>
            <person name="Olm M.R."/>
            <person name="Thomas B.C."/>
            <person name="Banfield J.F."/>
        </authorList>
    </citation>
    <scope>NUCLEOTIDE SEQUENCE [LARGE SCALE GENOMIC DNA]</scope>
    <source>
        <strain evidence="6">45_130</strain>
    </source>
</reference>
<dbReference type="GO" id="GO:0000224">
    <property type="term" value="F:peptide-N4-(N-acetyl-beta-glucosaminyl)asparagine amidase activity"/>
    <property type="evidence" value="ECO:0007669"/>
    <property type="project" value="TreeGrafter"/>
</dbReference>
<dbReference type="Pfam" id="PF17678">
    <property type="entry name" value="Glyco_hydro_92N"/>
    <property type="match status" value="1"/>
</dbReference>
<dbReference type="Gene3D" id="2.70.98.10">
    <property type="match status" value="1"/>
</dbReference>
<dbReference type="GO" id="GO:0006516">
    <property type="term" value="P:glycoprotein catabolic process"/>
    <property type="evidence" value="ECO:0007669"/>
    <property type="project" value="TreeGrafter"/>
</dbReference>
<dbReference type="AlphaFoldDB" id="A0A854C312"/>
<dbReference type="Pfam" id="PF07971">
    <property type="entry name" value="Glyco_hydro_92"/>
    <property type="match status" value="1"/>
</dbReference>
<dbReference type="InterPro" id="IPR005887">
    <property type="entry name" value="GH92_a_mannosidase_put"/>
</dbReference>
<evidence type="ECO:0000259" key="5">
    <source>
        <dbReference type="Pfam" id="PF17678"/>
    </source>
</evidence>
<dbReference type="PANTHER" id="PTHR12143">
    <property type="entry name" value="PEPTIDE N-GLYCANASE PNGASE -RELATED"/>
    <property type="match status" value="1"/>
</dbReference>
<evidence type="ECO:0000256" key="3">
    <source>
        <dbReference type="ARBA" id="ARBA00022837"/>
    </source>
</evidence>
<dbReference type="InterPro" id="IPR050883">
    <property type="entry name" value="PNGase"/>
</dbReference>
<name>A0A854C312_9BACT</name>
<accession>A0A854C312</accession>
<feature type="domain" description="Glycosyl hydrolase family 92" evidence="4">
    <location>
        <begin position="263"/>
        <end position="735"/>
    </location>
</feature>
<evidence type="ECO:0000313" key="7">
    <source>
        <dbReference type="Proteomes" id="UP000186685"/>
    </source>
</evidence>
<dbReference type="GO" id="GO:0005975">
    <property type="term" value="P:carbohydrate metabolic process"/>
    <property type="evidence" value="ECO:0007669"/>
    <property type="project" value="InterPro"/>
</dbReference>
<proteinExistence type="predicted"/>
<keyword evidence="3" id="KW-0106">Calcium</keyword>
<comment type="cofactor">
    <cofactor evidence="1">
        <name>Ca(2+)</name>
        <dbReference type="ChEBI" id="CHEBI:29108"/>
    </cofactor>
</comment>
<dbReference type="NCBIfam" id="TIGR01180">
    <property type="entry name" value="aman2_put"/>
    <property type="match status" value="1"/>
</dbReference>